<dbReference type="EMBL" id="CP000496">
    <property type="protein sequence ID" value="ABN65025.2"/>
    <property type="molecule type" value="Genomic_DNA"/>
</dbReference>
<evidence type="ECO:0000256" key="5">
    <source>
        <dbReference type="ARBA" id="ARBA00023163"/>
    </source>
</evidence>
<dbReference type="GeneID" id="4837573"/>
<sequence length="146" mass="16659">MSDEQMKSVSPDGINLEVAPKAEVEKMDVDQEDGAVAADDEDDDPIDKMREMEILPDLFNLLHDLQNGTISAKDFDNNAGSLRLKLTTLRQYLQEVEGINESIKSREAKIESLRVNNAKRYEFLSRFKEQVQKREREDAVNFVVPS</sequence>
<gene>
    <name evidence="7" type="primary">MED9</name>
    <name evidence="9" type="ORF">PICST_29906</name>
</gene>
<protein>
    <recommendedName>
        <fullName evidence="7">Mediator of RNA polymerase II transcription subunit 9</fullName>
    </recommendedName>
    <alternativeName>
        <fullName evidence="7">Mediator complex subunit 9</fullName>
    </alternativeName>
</protein>
<evidence type="ECO:0000256" key="3">
    <source>
        <dbReference type="ARBA" id="ARBA00023015"/>
    </source>
</evidence>
<dbReference type="HOGENOM" id="CLU_1778171_0_0_1"/>
<comment type="subcellular location">
    <subcellularLocation>
        <location evidence="1 7">Nucleus</location>
    </subcellularLocation>
</comment>
<reference evidence="9 10" key="1">
    <citation type="journal article" date="2007" name="Nat. Biotechnol.">
        <title>Genome sequence of the lignocellulose-bioconverting and xylose-fermenting yeast Pichia stipitis.</title>
        <authorList>
            <person name="Jeffries T.W."/>
            <person name="Grigoriev I.V."/>
            <person name="Grimwood J."/>
            <person name="Laplaza J.M."/>
            <person name="Aerts A."/>
            <person name="Salamov A."/>
            <person name="Schmutz J."/>
            <person name="Lindquist E."/>
            <person name="Dehal P."/>
            <person name="Shapiro H."/>
            <person name="Jin Y.S."/>
            <person name="Passoth V."/>
            <person name="Richardson P.M."/>
        </authorList>
    </citation>
    <scope>NUCLEOTIDE SEQUENCE [LARGE SCALE GENOMIC DNA]</scope>
    <source>
        <strain evidence="10">ATCC 58785 / CBS 6054 / NBRC 10063 / NRRL Y-11545</strain>
    </source>
</reference>
<evidence type="ECO:0000256" key="1">
    <source>
        <dbReference type="ARBA" id="ARBA00004123"/>
    </source>
</evidence>
<evidence type="ECO:0000313" key="10">
    <source>
        <dbReference type="Proteomes" id="UP000002258"/>
    </source>
</evidence>
<dbReference type="RefSeq" id="XP_001383054.2">
    <property type="nucleotide sequence ID" value="XM_001383017.1"/>
</dbReference>
<dbReference type="STRING" id="322104.A3LPD3"/>
<dbReference type="OrthoDB" id="4092914at2759"/>
<name>A3LPD3_PICST</name>
<keyword evidence="5 7" id="KW-0804">Transcription</keyword>
<dbReference type="AlphaFoldDB" id="A3LPD3"/>
<dbReference type="KEGG" id="pic:PICST_29906"/>
<feature type="region of interest" description="Disordered" evidence="8">
    <location>
        <begin position="1"/>
        <end position="20"/>
    </location>
</feature>
<evidence type="ECO:0000256" key="8">
    <source>
        <dbReference type="SAM" id="MobiDB-lite"/>
    </source>
</evidence>
<evidence type="ECO:0000313" key="9">
    <source>
        <dbReference type="EMBL" id="ABN65025.2"/>
    </source>
</evidence>
<keyword evidence="4 7" id="KW-0010">Activator</keyword>
<evidence type="ECO:0000256" key="2">
    <source>
        <dbReference type="ARBA" id="ARBA00008089"/>
    </source>
</evidence>
<dbReference type="GO" id="GO:0006357">
    <property type="term" value="P:regulation of transcription by RNA polymerase II"/>
    <property type="evidence" value="ECO:0007669"/>
    <property type="project" value="InterPro"/>
</dbReference>
<keyword evidence="6 7" id="KW-0539">Nucleus</keyword>
<comment type="function">
    <text evidence="7">Component of the Mediator complex, a coactivator involved in the regulated transcription of nearly all RNA polymerase II-dependent genes. Mediator functions as a bridge to convey information from gene-specific regulatory proteins to the basal RNA polymerase II transcription machinery. Mediator is recruited to promoters by direct interactions with regulatory proteins and serves as a scaffold for the assembly of a functional preinitiation complex with RNA polymerase II and the general transcription factors.</text>
</comment>
<keyword evidence="10" id="KW-1185">Reference proteome</keyword>
<dbReference type="GO" id="GO:0003712">
    <property type="term" value="F:transcription coregulator activity"/>
    <property type="evidence" value="ECO:0007669"/>
    <property type="project" value="InterPro"/>
</dbReference>
<dbReference type="eggNOG" id="ENOG502SFWY">
    <property type="taxonomic scope" value="Eukaryota"/>
</dbReference>
<dbReference type="InterPro" id="IPR011425">
    <property type="entry name" value="Med9"/>
</dbReference>
<dbReference type="OMA" id="FRETRIQ"/>
<feature type="region of interest" description="Disordered" evidence="8">
    <location>
        <begin position="26"/>
        <end position="45"/>
    </location>
</feature>
<accession>A3LPD3</accession>
<proteinExistence type="inferred from homology"/>
<dbReference type="InParanoid" id="A3LPD3"/>
<evidence type="ECO:0000256" key="4">
    <source>
        <dbReference type="ARBA" id="ARBA00023159"/>
    </source>
</evidence>
<evidence type="ECO:0000256" key="6">
    <source>
        <dbReference type="ARBA" id="ARBA00023242"/>
    </source>
</evidence>
<evidence type="ECO:0000256" key="7">
    <source>
        <dbReference type="RuleBase" id="RU364145"/>
    </source>
</evidence>
<dbReference type="GO" id="GO:0016592">
    <property type="term" value="C:mediator complex"/>
    <property type="evidence" value="ECO:0007669"/>
    <property type="project" value="InterPro"/>
</dbReference>
<dbReference type="Pfam" id="PF07544">
    <property type="entry name" value="Med9"/>
    <property type="match status" value="1"/>
</dbReference>
<keyword evidence="3 7" id="KW-0805">Transcription regulation</keyword>
<feature type="compositionally biased region" description="Acidic residues" evidence="8">
    <location>
        <begin position="30"/>
        <end position="45"/>
    </location>
</feature>
<organism evidence="9 10">
    <name type="scientific">Scheffersomyces stipitis (strain ATCC 58785 / CBS 6054 / NBRC 10063 / NRRL Y-11545)</name>
    <name type="common">Yeast</name>
    <name type="synonym">Pichia stipitis</name>
    <dbReference type="NCBI Taxonomy" id="322104"/>
    <lineage>
        <taxon>Eukaryota</taxon>
        <taxon>Fungi</taxon>
        <taxon>Dikarya</taxon>
        <taxon>Ascomycota</taxon>
        <taxon>Saccharomycotina</taxon>
        <taxon>Pichiomycetes</taxon>
        <taxon>Debaryomycetaceae</taxon>
        <taxon>Scheffersomyces</taxon>
    </lineage>
</organism>
<comment type="similarity">
    <text evidence="2 7">Belongs to the Mediator complex subunit 9 family.</text>
</comment>
<comment type="subunit">
    <text evidence="7">Component of the Mediator complex.</text>
</comment>
<dbReference type="Proteomes" id="UP000002258">
    <property type="component" value="Chromosome 2"/>
</dbReference>